<keyword evidence="5 8" id="KW-0547">Nucleotide-binding</keyword>
<feature type="domain" description="Protein kinase" evidence="10">
    <location>
        <begin position="718"/>
        <end position="967"/>
    </location>
</feature>
<reference evidence="12 13" key="1">
    <citation type="journal article" date="2013" name="Curr. Biol.">
        <title>Shared signatures of parasitism and phylogenomics unite Cryptomycota and microsporidia.</title>
        <authorList>
            <person name="James T.Y."/>
            <person name="Pelin A."/>
            <person name="Bonen L."/>
            <person name="Ahrendt S."/>
            <person name="Sain D."/>
            <person name="Corradi N."/>
            <person name="Stajich J.E."/>
        </authorList>
    </citation>
    <scope>NUCLEOTIDE SEQUENCE [LARGE SCALE GENOMIC DNA]</scope>
    <source>
        <strain evidence="12 13">CSF55</strain>
    </source>
</reference>
<evidence type="ECO:0000313" key="13">
    <source>
        <dbReference type="Proteomes" id="UP000030755"/>
    </source>
</evidence>
<keyword evidence="7 8" id="KW-0067">ATP-binding</keyword>
<dbReference type="GO" id="GO:0004674">
    <property type="term" value="F:protein serine/threonine kinase activity"/>
    <property type="evidence" value="ECO:0007669"/>
    <property type="project" value="UniProtKB-KW"/>
</dbReference>
<evidence type="ECO:0000256" key="6">
    <source>
        <dbReference type="ARBA" id="ARBA00022777"/>
    </source>
</evidence>
<keyword evidence="13" id="KW-1185">Reference proteome</keyword>
<dbReference type="SMART" id="SM00133">
    <property type="entry name" value="S_TK_X"/>
    <property type="match status" value="1"/>
</dbReference>
<dbReference type="SMART" id="SM00220">
    <property type="entry name" value="S_TKc"/>
    <property type="match status" value="1"/>
</dbReference>
<feature type="binding site" evidence="8">
    <location>
        <position position="747"/>
    </location>
    <ligand>
        <name>ATP</name>
        <dbReference type="ChEBI" id="CHEBI:30616"/>
    </ligand>
</feature>
<accession>A0A075B3J0</accession>
<dbReference type="InterPro" id="IPR008271">
    <property type="entry name" value="Ser/Thr_kinase_AS"/>
</dbReference>
<dbReference type="SUPFAM" id="SSF50729">
    <property type="entry name" value="PH domain-like"/>
    <property type="match status" value="1"/>
</dbReference>
<dbReference type="PROSITE" id="PS00107">
    <property type="entry name" value="PROTEIN_KINASE_ATP"/>
    <property type="match status" value="1"/>
</dbReference>
<keyword evidence="2" id="KW-0723">Serine/threonine-protein kinase</keyword>
<keyword evidence="4" id="KW-0808">Transferase</keyword>
<dbReference type="STRING" id="988480.A0A075B3J0"/>
<dbReference type="InterPro" id="IPR017892">
    <property type="entry name" value="Pkinase_C"/>
</dbReference>
<dbReference type="CDD" id="cd00821">
    <property type="entry name" value="PH"/>
    <property type="match status" value="1"/>
</dbReference>
<dbReference type="Pfam" id="PF00433">
    <property type="entry name" value="Pkinase_C"/>
    <property type="match status" value="1"/>
</dbReference>
<keyword evidence="3" id="KW-0597">Phosphoprotein</keyword>
<evidence type="ECO:0000256" key="8">
    <source>
        <dbReference type="PROSITE-ProRule" id="PRU10141"/>
    </source>
</evidence>
<name>A0A075B3J0_ROZAC</name>
<evidence type="ECO:0000259" key="11">
    <source>
        <dbReference type="PROSITE" id="PS51285"/>
    </source>
</evidence>
<dbReference type="FunFam" id="3.30.200.20:FF:000103">
    <property type="entry name" value="Protein kinase C"/>
    <property type="match status" value="1"/>
</dbReference>
<evidence type="ECO:0000256" key="1">
    <source>
        <dbReference type="ARBA" id="ARBA00006935"/>
    </source>
</evidence>
<dbReference type="Gene3D" id="3.30.200.20">
    <property type="entry name" value="Phosphorylase Kinase, domain 1"/>
    <property type="match status" value="1"/>
</dbReference>
<feature type="domain" description="PH" evidence="9">
    <location>
        <begin position="541"/>
        <end position="692"/>
    </location>
</feature>
<sequence>MISDKLSKSASELFQITPPKPLTLEFKMIVNGTESTLQSVESIQVMQEDDKNYCNPMKQRNVELCEDNINNDISHDFIADDIDTEQQFSAYMRPYLSNPTTELDVSDNQTIKFMRSQSFNHSEARQESIEISFYFERVGFCTVYGPPEMTVGEFIDTVIIEKAGEGLAAGCERFRVYVYDCDCDERGCGYAMTFGDIVGRDGKGFRLLVEDVENSCRFRIRVEESGEMVDMRFSVFTSALKAIEMIYSKTLEGNERGGRISEQGEKSSESSSEMLNYSLYRINKFNELEEIMMGETPFNPWNVKEIFVYKKRQNKNEEERESVYVKTCCLEIIRTILDREGKRDEEEHFKLNLILNQEFICLEKNEIPLQRIDLMKSDKIYEFLLEDERIPREEQIVNENNLMNKMTKRTLKIADFFGVEKNEDEVDQIRNVIKNLNVKESDNLTSSLTLISLNNADLSLSENCTPEENSKNRTGKLVNFFGVKDENEVDKIRREIEKKSNKIKLESERSKEIVDKICLNKNINDSENYKIFEVNNGHEKELKDDEILYERMLKWRDKQLFLFKRIEQSNDKENDGVAFNSTVNKLAGFFGTEIDLMLKALNKISNPSFTEKIVKIDLVIKEGWLLSLSLNNWSSKEQLKFPLSQIKIFCDERNKSLHSFTLIYNNNLKIHLKASNKQECADWIESLSLACTSNSTSNSMSFKSNSTANASVISISDFEIIKVLGQGQYGKVYLSNKKSTDQLFAIKVLKKKYAPETSVNENKLLRGIMHPFLVSLHYAFQTRDKLYLVMEYVNGGELFFHLQRFGKFSFERAQFYAAEMLLALECLHGKGYVYRDLKLENILLDKDGHIRITDFGLCKRYDETTKSFSGTLEYFAPEVILFETQGFAADWWAFGIIIFEMTCGFHPFYSPNRHKLYEKILREPIHYPNHLNTQTKSIIEQFLVREPQYRLGCGSDASCAIRRHDFFHGVDFNMVFKKLVRPPFVPDLRNDIDTRYFDQEFTDQAPVITESVMSSNDELHFEDFSFRKDIDLLN</sequence>
<dbReference type="PANTHER" id="PTHR24351">
    <property type="entry name" value="RIBOSOMAL PROTEIN S6 KINASE"/>
    <property type="match status" value="1"/>
</dbReference>
<proteinExistence type="inferred from homology"/>
<dbReference type="PROSITE" id="PS51285">
    <property type="entry name" value="AGC_KINASE_CTER"/>
    <property type="match status" value="1"/>
</dbReference>
<dbReference type="PROSITE" id="PS00108">
    <property type="entry name" value="PROTEIN_KINASE_ST"/>
    <property type="match status" value="1"/>
</dbReference>
<evidence type="ECO:0000256" key="7">
    <source>
        <dbReference type="ARBA" id="ARBA00022840"/>
    </source>
</evidence>
<evidence type="ECO:0000259" key="9">
    <source>
        <dbReference type="PROSITE" id="PS50003"/>
    </source>
</evidence>
<dbReference type="GO" id="GO:0005524">
    <property type="term" value="F:ATP binding"/>
    <property type="evidence" value="ECO:0007669"/>
    <property type="project" value="UniProtKB-UniRule"/>
</dbReference>
<dbReference type="PROSITE" id="PS50003">
    <property type="entry name" value="PH_DOMAIN"/>
    <property type="match status" value="1"/>
</dbReference>
<dbReference type="InterPro" id="IPR000961">
    <property type="entry name" value="AGC-kinase_C"/>
</dbReference>
<keyword evidence="6 12" id="KW-0418">Kinase</keyword>
<evidence type="ECO:0000313" key="12">
    <source>
        <dbReference type="EMBL" id="EPZ35551.1"/>
    </source>
</evidence>
<dbReference type="Gene3D" id="1.10.510.10">
    <property type="entry name" value="Transferase(Phosphotransferase) domain 1"/>
    <property type="match status" value="1"/>
</dbReference>
<dbReference type="EMBL" id="KE560819">
    <property type="protein sequence ID" value="EPZ35551.1"/>
    <property type="molecule type" value="Genomic_DNA"/>
</dbReference>
<gene>
    <name evidence="12" type="ORF">O9G_005100</name>
</gene>
<evidence type="ECO:0000259" key="10">
    <source>
        <dbReference type="PROSITE" id="PS50011"/>
    </source>
</evidence>
<evidence type="ECO:0000256" key="4">
    <source>
        <dbReference type="ARBA" id="ARBA00022679"/>
    </source>
</evidence>
<evidence type="ECO:0000256" key="2">
    <source>
        <dbReference type="ARBA" id="ARBA00022527"/>
    </source>
</evidence>
<comment type="similarity">
    <text evidence="1">Belongs to the protein kinase superfamily. AGC Ser/Thr protein kinase family. RAC subfamily.</text>
</comment>
<dbReference type="InterPro" id="IPR017441">
    <property type="entry name" value="Protein_kinase_ATP_BS"/>
</dbReference>
<feature type="domain" description="AGC-kinase C-terminal" evidence="11">
    <location>
        <begin position="968"/>
        <end position="1034"/>
    </location>
</feature>
<dbReference type="FunFam" id="1.10.510.10:FF:000008">
    <property type="entry name" value="Non-specific serine/threonine protein kinase"/>
    <property type="match status" value="1"/>
</dbReference>
<dbReference type="Proteomes" id="UP000030755">
    <property type="component" value="Unassembled WGS sequence"/>
</dbReference>
<evidence type="ECO:0000256" key="5">
    <source>
        <dbReference type="ARBA" id="ARBA00022741"/>
    </source>
</evidence>
<dbReference type="OrthoDB" id="63267at2759"/>
<dbReference type="Pfam" id="PF00069">
    <property type="entry name" value="Pkinase"/>
    <property type="match status" value="1"/>
</dbReference>
<organism evidence="12 13">
    <name type="scientific">Rozella allomycis (strain CSF55)</name>
    <dbReference type="NCBI Taxonomy" id="988480"/>
    <lineage>
        <taxon>Eukaryota</taxon>
        <taxon>Fungi</taxon>
        <taxon>Fungi incertae sedis</taxon>
        <taxon>Cryptomycota</taxon>
        <taxon>Cryptomycota incertae sedis</taxon>
        <taxon>Rozella</taxon>
    </lineage>
</organism>
<dbReference type="SUPFAM" id="SSF56112">
    <property type="entry name" value="Protein kinase-like (PK-like)"/>
    <property type="match status" value="1"/>
</dbReference>
<dbReference type="InterPro" id="IPR000719">
    <property type="entry name" value="Prot_kinase_dom"/>
</dbReference>
<evidence type="ECO:0000256" key="3">
    <source>
        <dbReference type="ARBA" id="ARBA00022553"/>
    </source>
</evidence>
<dbReference type="InterPro" id="IPR011009">
    <property type="entry name" value="Kinase-like_dom_sf"/>
</dbReference>
<protein>
    <submittedName>
        <fullName evidence="12">Protein kinase, catalytic domain-containing protein</fullName>
    </submittedName>
</protein>
<dbReference type="InterPro" id="IPR001849">
    <property type="entry name" value="PH_domain"/>
</dbReference>
<dbReference type="AlphaFoldDB" id="A0A075B3J0"/>
<dbReference type="HOGENOM" id="CLU_293758_0_0_1"/>
<dbReference type="PROSITE" id="PS50011">
    <property type="entry name" value="PROTEIN_KINASE_DOM"/>
    <property type="match status" value="1"/>
</dbReference>